<evidence type="ECO:0000313" key="5">
    <source>
        <dbReference type="EMBL" id="SMD38928.1"/>
    </source>
</evidence>
<evidence type="ECO:0000256" key="3">
    <source>
        <dbReference type="ARBA" id="ARBA00023237"/>
    </source>
</evidence>
<feature type="signal peptide" evidence="4">
    <location>
        <begin position="1"/>
        <end position="23"/>
    </location>
</feature>
<comment type="subcellular location">
    <subcellularLocation>
        <location evidence="1">Cell outer membrane</location>
    </subcellularLocation>
</comment>
<evidence type="ECO:0000256" key="1">
    <source>
        <dbReference type="ARBA" id="ARBA00004442"/>
    </source>
</evidence>
<accession>A0A1W2GRD3</accession>
<protein>
    <submittedName>
        <fullName evidence="5">Uncharacterized protein</fullName>
    </submittedName>
</protein>
<reference evidence="5 6" key="1">
    <citation type="submission" date="2017-04" db="EMBL/GenBank/DDBJ databases">
        <authorList>
            <person name="Afonso C.L."/>
            <person name="Miller P.J."/>
            <person name="Scott M.A."/>
            <person name="Spackman E."/>
            <person name="Goraichik I."/>
            <person name="Dimitrov K.M."/>
            <person name="Suarez D.L."/>
            <person name="Swayne D.E."/>
        </authorList>
    </citation>
    <scope>NUCLEOTIDE SEQUENCE [LARGE SCALE GENOMIC DNA]</scope>
    <source>
        <strain evidence="5 6">DSM 26133</strain>
    </source>
</reference>
<sequence>MKIGLRNVVVVWGMLLLGFSALAQTDYNVDGEVQDAEIIIEKERKIELNKEYKLYEFIKWKPERTTPASKPSEFKWYVYDVANEPMQFEPAKATIKQKDRSYQHYGKAGFGNYASPILDVSLTSVDDPNQMVGINIKHESFETGAVDDDNSGAAATEVNLYGVLLRETIKLESALNYSLEKNYYYGYPAGTAVNKGDIKHSGNFLNFNLEGSDSRLDDVWGVKAGFNFRHYSDNFNANENTFSFDISGSYTENIFLETEVRLSQYKDTGIDESRSYFRLNPYYRLRIDELKLDVGLSFSIQNDDLPDLSSNKIFPYARASYPLTPDYTVFAQLDGGYTFNSLYDFASEVGVLNQSVGVANSERLFDLSGGIAGNPMEKLSLEACVSFQSVKYLPIMVNSIADLSRIDMSFEQEVSNILTFGATGQYEINESHEVSVGLNLYSYHSKGYDQIYHRPTSVIQISGDHQFVPKLNVNWNFTFMRGIVGLDQNLTDFDVKLDAISKLDVSLHYQLKEAWGIFLSGENLINKNYSRYLYYPQRGIQIKAGVTFRL</sequence>
<dbReference type="GO" id="GO:0009279">
    <property type="term" value="C:cell outer membrane"/>
    <property type="evidence" value="ECO:0007669"/>
    <property type="project" value="UniProtKB-SubCell"/>
</dbReference>
<keyword evidence="4" id="KW-0732">Signal</keyword>
<dbReference type="InterPro" id="IPR036942">
    <property type="entry name" value="Beta-barrel_TonB_sf"/>
</dbReference>
<dbReference type="EMBL" id="FWYF01000005">
    <property type="protein sequence ID" value="SMD38928.1"/>
    <property type="molecule type" value="Genomic_DNA"/>
</dbReference>
<dbReference type="Proteomes" id="UP000192472">
    <property type="component" value="Unassembled WGS sequence"/>
</dbReference>
<dbReference type="AlphaFoldDB" id="A0A1W2GRD3"/>
<dbReference type="SUPFAM" id="SSF56935">
    <property type="entry name" value="Porins"/>
    <property type="match status" value="1"/>
</dbReference>
<name>A0A1W2GRD3_REIFA</name>
<dbReference type="Gene3D" id="2.40.170.20">
    <property type="entry name" value="TonB-dependent receptor, beta-barrel domain"/>
    <property type="match status" value="1"/>
</dbReference>
<proteinExistence type="predicted"/>
<gene>
    <name evidence="5" type="ORF">SAMN04488029_3949</name>
</gene>
<keyword evidence="3" id="KW-0998">Cell outer membrane</keyword>
<evidence type="ECO:0000256" key="4">
    <source>
        <dbReference type="SAM" id="SignalP"/>
    </source>
</evidence>
<organism evidence="5 6">
    <name type="scientific">Reichenbachiella faecimaris</name>
    <dbReference type="NCBI Taxonomy" id="692418"/>
    <lineage>
        <taxon>Bacteria</taxon>
        <taxon>Pseudomonadati</taxon>
        <taxon>Bacteroidota</taxon>
        <taxon>Cytophagia</taxon>
        <taxon>Cytophagales</taxon>
        <taxon>Reichenbachiellaceae</taxon>
        <taxon>Reichenbachiella</taxon>
    </lineage>
</organism>
<keyword evidence="6" id="KW-1185">Reference proteome</keyword>
<feature type="chain" id="PRO_5013229936" evidence="4">
    <location>
        <begin position="24"/>
        <end position="550"/>
    </location>
</feature>
<dbReference type="STRING" id="692418.SAMN04488029_3949"/>
<evidence type="ECO:0000256" key="2">
    <source>
        <dbReference type="ARBA" id="ARBA00023136"/>
    </source>
</evidence>
<evidence type="ECO:0000313" key="6">
    <source>
        <dbReference type="Proteomes" id="UP000192472"/>
    </source>
</evidence>
<keyword evidence="2" id="KW-0472">Membrane</keyword>